<organism evidence="4 5">
    <name type="scientific">Pseudomicrostroma glucosiphilum</name>
    <dbReference type="NCBI Taxonomy" id="1684307"/>
    <lineage>
        <taxon>Eukaryota</taxon>
        <taxon>Fungi</taxon>
        <taxon>Dikarya</taxon>
        <taxon>Basidiomycota</taxon>
        <taxon>Ustilaginomycotina</taxon>
        <taxon>Exobasidiomycetes</taxon>
        <taxon>Microstromatales</taxon>
        <taxon>Microstromatales incertae sedis</taxon>
        <taxon>Pseudomicrostroma</taxon>
    </lineage>
</organism>
<protein>
    <recommendedName>
        <fullName evidence="2">Autophagy-related protein 101</fullName>
    </recommendedName>
</protein>
<sequence length="254" mass="27164">MTSGGMPPSAPTTFHLPSPIRTSTASQLRQAVILVLHSILFHRVYGTLKPASVLYLTTEFPVVPEKGVVQVVRSKADEMVKRVLSGAAASSTELVVSLYDPAALSTGPAGPSQQRTEAGGAYRYGWLAQAFASGIGGPSVEHPSGAPHSEASTSLPIVPDLGSFKSAEEHGEPFETWRISFQLIKTRRRSSVRAGGGVELDPAGNVDADAQVEEQLVEFLEQMLRFVDEQRDHVPALPSSELCPFPIVIDVGHK</sequence>
<comment type="similarity">
    <text evidence="1">Belongs to the ATG101 family.</text>
</comment>
<keyword evidence="5" id="KW-1185">Reference proteome</keyword>
<dbReference type="STRING" id="1684307.A0A316UE11"/>
<dbReference type="RefSeq" id="XP_025350298.1">
    <property type="nucleotide sequence ID" value="XM_025489071.1"/>
</dbReference>
<evidence type="ECO:0000256" key="3">
    <source>
        <dbReference type="ARBA" id="ARBA00023006"/>
    </source>
</evidence>
<accession>A0A316UE11</accession>
<dbReference type="OrthoDB" id="10259639at2759"/>
<proteinExistence type="inferred from homology"/>
<evidence type="ECO:0000256" key="1">
    <source>
        <dbReference type="ARBA" id="ARBA00007130"/>
    </source>
</evidence>
<gene>
    <name evidence="4" type="ORF">BCV69DRAFT_110131</name>
</gene>
<reference evidence="4 5" key="1">
    <citation type="journal article" date="2018" name="Mol. Biol. Evol.">
        <title>Broad Genomic Sampling Reveals a Smut Pathogenic Ancestry of the Fungal Clade Ustilaginomycotina.</title>
        <authorList>
            <person name="Kijpornyongpan T."/>
            <person name="Mondo S.J."/>
            <person name="Barry K."/>
            <person name="Sandor L."/>
            <person name="Lee J."/>
            <person name="Lipzen A."/>
            <person name="Pangilinan J."/>
            <person name="LaButti K."/>
            <person name="Hainaut M."/>
            <person name="Henrissat B."/>
            <person name="Grigoriev I.V."/>
            <person name="Spatafora J.W."/>
            <person name="Aime M.C."/>
        </authorList>
    </citation>
    <scope>NUCLEOTIDE SEQUENCE [LARGE SCALE GENOMIC DNA]</scope>
    <source>
        <strain evidence="4 5">MCA 4718</strain>
    </source>
</reference>
<dbReference type="Proteomes" id="UP000245942">
    <property type="component" value="Unassembled WGS sequence"/>
</dbReference>
<evidence type="ECO:0000313" key="4">
    <source>
        <dbReference type="EMBL" id="PWN23138.1"/>
    </source>
</evidence>
<dbReference type="GO" id="GO:0000407">
    <property type="term" value="C:phagophore assembly site"/>
    <property type="evidence" value="ECO:0007669"/>
    <property type="project" value="TreeGrafter"/>
</dbReference>
<dbReference type="PANTHER" id="PTHR13292:SF0">
    <property type="entry name" value="AUTOPHAGY-RELATED PROTEIN 101"/>
    <property type="match status" value="1"/>
</dbReference>
<dbReference type="GO" id="GO:1990316">
    <property type="term" value="C:Atg1/ULK1 kinase complex"/>
    <property type="evidence" value="ECO:0007669"/>
    <property type="project" value="TreeGrafter"/>
</dbReference>
<name>A0A316UE11_9BASI</name>
<dbReference type="GO" id="GO:0000045">
    <property type="term" value="P:autophagosome assembly"/>
    <property type="evidence" value="ECO:0007669"/>
    <property type="project" value="TreeGrafter"/>
</dbReference>
<dbReference type="AlphaFoldDB" id="A0A316UE11"/>
<keyword evidence="3" id="KW-0072">Autophagy</keyword>
<dbReference type="GeneID" id="37010805"/>
<evidence type="ECO:0000313" key="5">
    <source>
        <dbReference type="Proteomes" id="UP000245942"/>
    </source>
</evidence>
<dbReference type="Pfam" id="PF07855">
    <property type="entry name" value="ATG101"/>
    <property type="match status" value="1"/>
</dbReference>
<dbReference type="InterPro" id="IPR012445">
    <property type="entry name" value="ATG101"/>
</dbReference>
<dbReference type="GO" id="GO:0019901">
    <property type="term" value="F:protein kinase binding"/>
    <property type="evidence" value="ECO:0007669"/>
    <property type="project" value="TreeGrafter"/>
</dbReference>
<dbReference type="EMBL" id="KZ819322">
    <property type="protein sequence ID" value="PWN23138.1"/>
    <property type="molecule type" value="Genomic_DNA"/>
</dbReference>
<evidence type="ECO:0000256" key="2">
    <source>
        <dbReference type="ARBA" id="ARBA00018874"/>
    </source>
</evidence>
<dbReference type="PANTHER" id="PTHR13292">
    <property type="entry name" value="AUTOPHAGY-RELATED PROTEIN 101"/>
    <property type="match status" value="1"/>
</dbReference>